<accession>A0ACB8RWF2</accession>
<proteinExistence type="predicted"/>
<reference evidence="1" key="1">
    <citation type="submission" date="2021-02" db="EMBL/GenBank/DDBJ databases">
        <authorList>
            <consortium name="DOE Joint Genome Institute"/>
            <person name="Ahrendt S."/>
            <person name="Looney B.P."/>
            <person name="Miyauchi S."/>
            <person name="Morin E."/>
            <person name="Drula E."/>
            <person name="Courty P.E."/>
            <person name="Chicoki N."/>
            <person name="Fauchery L."/>
            <person name="Kohler A."/>
            <person name="Kuo A."/>
            <person name="Labutti K."/>
            <person name="Pangilinan J."/>
            <person name="Lipzen A."/>
            <person name="Riley R."/>
            <person name="Andreopoulos W."/>
            <person name="He G."/>
            <person name="Johnson J."/>
            <person name="Barry K.W."/>
            <person name="Grigoriev I.V."/>
            <person name="Nagy L."/>
            <person name="Hibbett D."/>
            <person name="Henrissat B."/>
            <person name="Matheny P.B."/>
            <person name="Labbe J."/>
            <person name="Martin F."/>
        </authorList>
    </citation>
    <scope>NUCLEOTIDE SEQUENCE</scope>
    <source>
        <strain evidence="1">FP105234-sp</strain>
    </source>
</reference>
<dbReference type="EMBL" id="MU275885">
    <property type="protein sequence ID" value="KAI0048559.1"/>
    <property type="molecule type" value="Genomic_DNA"/>
</dbReference>
<organism evidence="1 2">
    <name type="scientific">Auriscalpium vulgare</name>
    <dbReference type="NCBI Taxonomy" id="40419"/>
    <lineage>
        <taxon>Eukaryota</taxon>
        <taxon>Fungi</taxon>
        <taxon>Dikarya</taxon>
        <taxon>Basidiomycota</taxon>
        <taxon>Agaricomycotina</taxon>
        <taxon>Agaricomycetes</taxon>
        <taxon>Russulales</taxon>
        <taxon>Auriscalpiaceae</taxon>
        <taxon>Auriscalpium</taxon>
    </lineage>
</organism>
<dbReference type="Proteomes" id="UP000814033">
    <property type="component" value="Unassembled WGS sequence"/>
</dbReference>
<evidence type="ECO:0000313" key="2">
    <source>
        <dbReference type="Proteomes" id="UP000814033"/>
    </source>
</evidence>
<comment type="caution">
    <text evidence="1">The sequence shown here is derived from an EMBL/GenBank/DDBJ whole genome shotgun (WGS) entry which is preliminary data.</text>
</comment>
<keyword evidence="2" id="KW-1185">Reference proteome</keyword>
<name>A0ACB8RWF2_9AGAM</name>
<sequence>MTLPDHDPAWPGTSGGHSLLSNTAGDYPMSLYSSPQPTSSLQSIRDRGRVHPLLGCDKFMLKVFAMLVKEEPASGSDWDAPLLYEPHTSRQDPGIGWIKVTHVCRQWRAFALDCSSLWSHIALGLGDRWATEMVTRARSSSLVIETPTDPEFFPEAKLTSVQVVLILQHIHHTKELTIRLDNDSADEIFNGMVVPAPMLEDLHLSRDEAEPQLPLPDMLLGGHTHVLRELRVNGFTTFPWTSGILGASLVHLDITLGIWNEHPITASLAYCETMLDAFERMPALEHLALEWCFNQHDQHTVHSASGRAVQLPSLLHLDIQGVCADECIHAITHLDTPSSPSIRMSVEYHDDFSTDAKDEFVSIVTSALAFHGSESYPATPMKSLHISSEGNRASKLCVEACRHRHHVCRGGVSTMDSAVFSGCTQFALYAEFEFKGHYGDGFHYPVEVAKEIWACVPWASLKRLSVALWANVGLEFPWLGLQEAMHLESLRLHSSFAMSFSRFIAGDLRRQRWLLPALKKIKLFSMTYTNQQQLLGHAVLLHRWREAGVEQGYPRVSVEFINCKTPNGSNLSWRIAEEGPEGTIQLIDHESPDDSDSDDDSDFDDDADMDVDQAMDVD</sequence>
<gene>
    <name evidence="1" type="ORF">FA95DRAFT_1678262</name>
</gene>
<evidence type="ECO:0000313" key="1">
    <source>
        <dbReference type="EMBL" id="KAI0048559.1"/>
    </source>
</evidence>
<protein>
    <submittedName>
        <fullName evidence="1">Uncharacterized protein</fullName>
    </submittedName>
</protein>
<reference evidence="1" key="2">
    <citation type="journal article" date="2022" name="New Phytol.">
        <title>Evolutionary transition to the ectomycorrhizal habit in the genomes of a hyperdiverse lineage of mushroom-forming fungi.</title>
        <authorList>
            <person name="Looney B."/>
            <person name="Miyauchi S."/>
            <person name="Morin E."/>
            <person name="Drula E."/>
            <person name="Courty P.E."/>
            <person name="Kohler A."/>
            <person name="Kuo A."/>
            <person name="LaButti K."/>
            <person name="Pangilinan J."/>
            <person name="Lipzen A."/>
            <person name="Riley R."/>
            <person name="Andreopoulos W."/>
            <person name="He G."/>
            <person name="Johnson J."/>
            <person name="Nolan M."/>
            <person name="Tritt A."/>
            <person name="Barry K.W."/>
            <person name="Grigoriev I.V."/>
            <person name="Nagy L.G."/>
            <person name="Hibbett D."/>
            <person name="Henrissat B."/>
            <person name="Matheny P.B."/>
            <person name="Labbe J."/>
            <person name="Martin F.M."/>
        </authorList>
    </citation>
    <scope>NUCLEOTIDE SEQUENCE</scope>
    <source>
        <strain evidence="1">FP105234-sp</strain>
    </source>
</reference>